<keyword evidence="2" id="KW-1185">Reference proteome</keyword>
<protein>
    <submittedName>
        <fullName evidence="1">Uncharacterized protein</fullName>
    </submittedName>
</protein>
<dbReference type="EMBL" id="RRZA01000042">
    <property type="protein sequence ID" value="MBE0458482.1"/>
    <property type="molecule type" value="Genomic_DNA"/>
</dbReference>
<dbReference type="Proteomes" id="UP000707245">
    <property type="component" value="Unassembled WGS sequence"/>
</dbReference>
<gene>
    <name evidence="1" type="ORF">EI167_13710</name>
</gene>
<comment type="caution">
    <text evidence="1">The sequence shown here is derived from an EMBL/GenBank/DDBJ whole genome shotgun (WGS) entry which is preliminary data.</text>
</comment>
<sequence>MKIDYDVNLYKKIANFSVNEVVQVSNRKGRRSTIHITNITKLSWQDLQLLVSAGSDRFSKMVFIYREYSSKQQVSESVIRGKPLSENESKEINEYIKIFREYNCTKHHEVNEIIAQSGRWDNFKTIRSLNDHGEHKEIEGIQPQYFEIVCNILKISGEKGLPLDGYKKY</sequence>
<proteinExistence type="predicted"/>
<accession>A0ABR9FNT3</accession>
<organism evidence="1 2">
    <name type="scientific">Pseudoalteromonas prydzensis</name>
    <dbReference type="NCBI Taxonomy" id="182141"/>
    <lineage>
        <taxon>Bacteria</taxon>
        <taxon>Pseudomonadati</taxon>
        <taxon>Pseudomonadota</taxon>
        <taxon>Gammaproteobacteria</taxon>
        <taxon>Alteromonadales</taxon>
        <taxon>Pseudoalteromonadaceae</taxon>
        <taxon>Pseudoalteromonas</taxon>
    </lineage>
</organism>
<name>A0ABR9FNT3_9GAMM</name>
<dbReference type="RefSeq" id="WP_192542167.1">
    <property type="nucleotide sequence ID" value="NZ_JBQDLW010000096.1"/>
</dbReference>
<reference evidence="1 2" key="1">
    <citation type="submission" date="2020-07" db="EMBL/GenBank/DDBJ databases">
        <title>Halophilic bacteria isolated from french cheeses.</title>
        <authorList>
            <person name="Kothe C.I."/>
            <person name="Farah-Kraiem B."/>
            <person name="Renault P."/>
            <person name="Dridi B."/>
        </authorList>
    </citation>
    <scope>NUCLEOTIDE SEQUENCE [LARGE SCALE GENOMIC DNA]</scope>
    <source>
        <strain evidence="1 2">FME14</strain>
    </source>
</reference>
<evidence type="ECO:0000313" key="1">
    <source>
        <dbReference type="EMBL" id="MBE0458482.1"/>
    </source>
</evidence>
<evidence type="ECO:0000313" key="2">
    <source>
        <dbReference type="Proteomes" id="UP000707245"/>
    </source>
</evidence>